<sequence>MNEGYIKTLIQPPPLERSEHTWFKHNETWTGENPVLSSNIQSIRSGKFKHIDSPKQHVGGDPRVYSASLYGKVGGSEKFFRYRFIVTNNGSRHDVAGLRSKFGAQDIRKLLTDFKLITLGDR</sequence>
<organism evidence="1">
    <name type="scientific">Cucumis melo</name>
    <name type="common">Muskmelon</name>
    <dbReference type="NCBI Taxonomy" id="3656"/>
    <lineage>
        <taxon>Eukaryota</taxon>
        <taxon>Viridiplantae</taxon>
        <taxon>Streptophyta</taxon>
        <taxon>Embryophyta</taxon>
        <taxon>Tracheophyta</taxon>
        <taxon>Spermatophyta</taxon>
        <taxon>Magnoliopsida</taxon>
        <taxon>eudicotyledons</taxon>
        <taxon>Gunneridae</taxon>
        <taxon>Pentapetalae</taxon>
        <taxon>rosids</taxon>
        <taxon>fabids</taxon>
        <taxon>Cucurbitales</taxon>
        <taxon>Cucurbitaceae</taxon>
        <taxon>Benincaseae</taxon>
        <taxon>Cucumis</taxon>
    </lineage>
</organism>
<dbReference type="EnsemblPlants" id="MELO3C033498.2.1">
    <property type="protein sequence ID" value="MELO3C033498.2.1"/>
    <property type="gene ID" value="MELO3C033498.2"/>
</dbReference>
<evidence type="ECO:0000313" key="1">
    <source>
        <dbReference type="EnsemblPlants" id="MELO3C033498.2.1"/>
    </source>
</evidence>
<protein>
    <submittedName>
        <fullName evidence="1">Uncharacterized protein</fullName>
    </submittedName>
</protein>
<proteinExistence type="predicted"/>
<dbReference type="Gramene" id="MELO3C033498.2.1">
    <property type="protein sequence ID" value="MELO3C033498.2.1"/>
    <property type="gene ID" value="MELO3C033498.2"/>
</dbReference>
<name>A0A9I9EGQ1_CUCME</name>
<accession>A0A9I9EGQ1</accession>
<reference evidence="1" key="1">
    <citation type="submission" date="2023-03" db="UniProtKB">
        <authorList>
            <consortium name="EnsemblPlants"/>
        </authorList>
    </citation>
    <scope>IDENTIFICATION</scope>
</reference>
<dbReference type="AlphaFoldDB" id="A0A9I9EGQ1"/>